<evidence type="ECO:0000313" key="33">
    <source>
        <dbReference type="Proteomes" id="UP000618051"/>
    </source>
</evidence>
<dbReference type="EMBL" id="JADDUC010000116">
    <property type="protein sequence ID" value="KAG0118210.1"/>
    <property type="molecule type" value="Genomic_DNA"/>
</dbReference>
<dbReference type="SMART" id="SM00490">
    <property type="entry name" value="HELICc"/>
    <property type="match status" value="1"/>
</dbReference>
<keyword evidence="18" id="KW-0007">Acetylation</keyword>
<evidence type="ECO:0000313" key="32">
    <source>
        <dbReference type="EMBL" id="KAI1242231.1"/>
    </source>
</evidence>
<dbReference type="OrthoDB" id="2320933at2759"/>
<dbReference type="Proteomes" id="UP000618051">
    <property type="component" value="Unassembled WGS sequence"/>
</dbReference>
<keyword evidence="17" id="KW-0239">DNA-directed DNA polymerase</keyword>
<dbReference type="SUPFAM" id="SSF52540">
    <property type="entry name" value="P-loop containing nucleoside triphosphate hydrolases"/>
    <property type="match status" value="1"/>
</dbReference>
<dbReference type="Pfam" id="PF20470">
    <property type="entry name" value="HTH_61"/>
    <property type="match status" value="1"/>
</dbReference>
<keyword evidence="15" id="KW-0347">Helicase</keyword>
<evidence type="ECO:0000256" key="25">
    <source>
        <dbReference type="ARBA" id="ARBA00062978"/>
    </source>
</evidence>
<evidence type="ECO:0000256" key="8">
    <source>
        <dbReference type="ARBA" id="ARBA00022454"/>
    </source>
</evidence>
<dbReference type="FunFam" id="3.40.50.300:FF:000885">
    <property type="entry name" value="DNA polymerase theta"/>
    <property type="match status" value="1"/>
</dbReference>
<keyword evidence="20" id="KW-0539">Nucleus</keyword>
<feature type="domain" description="Helicase ATP-binding" evidence="29">
    <location>
        <begin position="50"/>
        <end position="234"/>
    </location>
</feature>
<evidence type="ECO:0000256" key="4">
    <source>
        <dbReference type="ARBA" id="ARBA00007705"/>
    </source>
</evidence>
<evidence type="ECO:0000256" key="5">
    <source>
        <dbReference type="ARBA" id="ARBA00012417"/>
    </source>
</evidence>
<dbReference type="InterPro" id="IPR043502">
    <property type="entry name" value="DNA/RNA_pol_sf"/>
</dbReference>
<dbReference type="GO" id="GO:0005694">
    <property type="term" value="C:chromosome"/>
    <property type="evidence" value="ECO:0007669"/>
    <property type="project" value="UniProtKB-SubCell"/>
</dbReference>
<comment type="similarity">
    <text evidence="4">Belongs to the DNA polymerase type-A family.</text>
</comment>
<dbReference type="GO" id="GO:2000042">
    <property type="term" value="P:negative regulation of double-strand break repair via homologous recombination"/>
    <property type="evidence" value="ECO:0007669"/>
    <property type="project" value="UniProtKB-ARBA"/>
</dbReference>
<comment type="catalytic activity">
    <reaction evidence="24">
        <text>DNA(n) + a 2'-deoxyribonucleoside 5'-triphosphate = DNA(n+1) + diphosphate</text>
        <dbReference type="Rhea" id="RHEA:22508"/>
        <dbReference type="Rhea" id="RHEA-COMP:17339"/>
        <dbReference type="Rhea" id="RHEA-COMP:17340"/>
        <dbReference type="ChEBI" id="CHEBI:33019"/>
        <dbReference type="ChEBI" id="CHEBI:61560"/>
        <dbReference type="ChEBI" id="CHEBI:173112"/>
        <dbReference type="EC" id="2.7.7.7"/>
    </reaction>
</comment>
<evidence type="ECO:0000313" key="31">
    <source>
        <dbReference type="EMBL" id="KAG0118210.1"/>
    </source>
</evidence>
<keyword evidence="9" id="KW-0597">Phosphoprotein</keyword>
<dbReference type="SUPFAM" id="SSF158702">
    <property type="entry name" value="Sec63 N-terminal domain-like"/>
    <property type="match status" value="1"/>
</dbReference>
<accession>A0A835NNJ9</accession>
<keyword evidence="8" id="KW-0158">Chromosome</keyword>
<evidence type="ECO:0000256" key="7">
    <source>
        <dbReference type="ARBA" id="ARBA00012551"/>
    </source>
</evidence>
<evidence type="ECO:0000256" key="12">
    <source>
        <dbReference type="ARBA" id="ARBA00022741"/>
    </source>
</evidence>
<evidence type="ECO:0000256" key="14">
    <source>
        <dbReference type="ARBA" id="ARBA00022801"/>
    </source>
</evidence>
<dbReference type="SUPFAM" id="SSF56672">
    <property type="entry name" value="DNA/RNA polymerases"/>
    <property type="match status" value="1"/>
</dbReference>
<keyword evidence="10" id="KW-0808">Transferase</keyword>
<dbReference type="Gene3D" id="3.40.50.300">
    <property type="entry name" value="P-loop containing nucleotide triphosphate hydrolases"/>
    <property type="match status" value="2"/>
</dbReference>
<dbReference type="FunFam" id="1.20.1060.10:FF:000002">
    <property type="entry name" value="Polymerase (DNA directed), theta"/>
    <property type="match status" value="1"/>
</dbReference>
<dbReference type="GO" id="GO:0006261">
    <property type="term" value="P:DNA-templated DNA replication"/>
    <property type="evidence" value="ECO:0007669"/>
    <property type="project" value="InterPro"/>
</dbReference>
<evidence type="ECO:0000256" key="21">
    <source>
        <dbReference type="ARBA" id="ARBA00023268"/>
    </source>
</evidence>
<evidence type="ECO:0000256" key="11">
    <source>
        <dbReference type="ARBA" id="ARBA00022695"/>
    </source>
</evidence>
<dbReference type="InterPro" id="IPR011545">
    <property type="entry name" value="DEAD/DEAH_box_helicase_dom"/>
</dbReference>
<dbReference type="GO" id="GO:0003677">
    <property type="term" value="F:DNA binding"/>
    <property type="evidence" value="ECO:0007669"/>
    <property type="project" value="InterPro"/>
</dbReference>
<dbReference type="EC" id="2.7.7.7" evidence="5"/>
<dbReference type="PROSITE" id="PS51194">
    <property type="entry name" value="HELICASE_CTER"/>
    <property type="match status" value="1"/>
</dbReference>
<organism evidence="31">
    <name type="scientific">Lamprotornis superbus</name>
    <dbReference type="NCBI Taxonomy" id="245042"/>
    <lineage>
        <taxon>Eukaryota</taxon>
        <taxon>Metazoa</taxon>
        <taxon>Chordata</taxon>
        <taxon>Craniata</taxon>
        <taxon>Vertebrata</taxon>
        <taxon>Euteleostomi</taxon>
        <taxon>Archelosauria</taxon>
        <taxon>Archosauria</taxon>
        <taxon>Dinosauria</taxon>
        <taxon>Saurischia</taxon>
        <taxon>Theropoda</taxon>
        <taxon>Coelurosauria</taxon>
        <taxon>Aves</taxon>
        <taxon>Neognathae</taxon>
        <taxon>Neoaves</taxon>
        <taxon>Telluraves</taxon>
        <taxon>Australaves</taxon>
        <taxon>Passeriformes</taxon>
        <taxon>Sturnidae</taxon>
        <taxon>Lamprotornis</taxon>
    </lineage>
</organism>
<evidence type="ECO:0000256" key="3">
    <source>
        <dbReference type="ARBA" id="ARBA00004286"/>
    </source>
</evidence>
<evidence type="ECO:0000256" key="10">
    <source>
        <dbReference type="ARBA" id="ARBA00022679"/>
    </source>
</evidence>
<gene>
    <name evidence="32" type="ORF">IHE44_0005748</name>
    <name evidence="31" type="ORF">IHE44_001273</name>
</gene>
<evidence type="ECO:0000259" key="29">
    <source>
        <dbReference type="PROSITE" id="PS51192"/>
    </source>
</evidence>
<evidence type="ECO:0000256" key="18">
    <source>
        <dbReference type="ARBA" id="ARBA00022990"/>
    </source>
</evidence>
<feature type="region of interest" description="Disordered" evidence="28">
    <location>
        <begin position="1631"/>
        <end position="1653"/>
    </location>
</feature>
<keyword evidence="11" id="KW-0548">Nucleotidyltransferase</keyword>
<evidence type="ECO:0000256" key="1">
    <source>
        <dbReference type="ARBA" id="ARBA00001946"/>
    </source>
</evidence>
<protein>
    <recommendedName>
        <fullName evidence="26">DNA polymerase theta</fullName>
        <ecNumber evidence="6">2.7.7.49</ecNumber>
        <ecNumber evidence="5">2.7.7.7</ecNumber>
        <ecNumber evidence="7">3.6.4.12</ecNumber>
    </recommendedName>
    <alternativeName>
        <fullName evidence="27">DNA polymerase eta</fullName>
    </alternativeName>
</protein>
<evidence type="ECO:0000256" key="24">
    <source>
        <dbReference type="ARBA" id="ARBA00049244"/>
    </source>
</evidence>
<dbReference type="InterPro" id="IPR002298">
    <property type="entry name" value="DNA_polymerase_A"/>
</dbReference>
<dbReference type="GO" id="GO:0003887">
    <property type="term" value="F:DNA-directed DNA polymerase activity"/>
    <property type="evidence" value="ECO:0007669"/>
    <property type="project" value="UniProtKB-KW"/>
</dbReference>
<dbReference type="PROSITE" id="PS00447">
    <property type="entry name" value="DNA_POLYMERASE_A"/>
    <property type="match status" value="1"/>
</dbReference>
<dbReference type="FunFam" id="3.40.50.300:FF:000753">
    <property type="entry name" value="Polymerase (DNA directed), theta"/>
    <property type="match status" value="1"/>
</dbReference>
<dbReference type="Gene3D" id="3.30.420.10">
    <property type="entry name" value="Ribonuclease H-like superfamily/Ribonuclease H"/>
    <property type="match status" value="1"/>
</dbReference>
<dbReference type="PROSITE" id="PS51192">
    <property type="entry name" value="HELICASE_ATP_BIND_1"/>
    <property type="match status" value="1"/>
</dbReference>
<dbReference type="SUPFAM" id="SSF53098">
    <property type="entry name" value="Ribonuclease H-like"/>
    <property type="match status" value="1"/>
</dbReference>
<dbReference type="FunFam" id="1.10.150.20:FF:000036">
    <property type="entry name" value="Polymerase (DNA directed), theta"/>
    <property type="match status" value="1"/>
</dbReference>
<dbReference type="Gene3D" id="1.10.150.20">
    <property type="entry name" value="5' to 3' exonuclease, C-terminal subdomain"/>
    <property type="match status" value="1"/>
</dbReference>
<evidence type="ECO:0000256" key="22">
    <source>
        <dbReference type="ARBA" id="ARBA00047995"/>
    </source>
</evidence>
<dbReference type="PANTHER" id="PTHR10133:SF62">
    <property type="entry name" value="DNA POLYMERASE THETA"/>
    <property type="match status" value="1"/>
</dbReference>
<dbReference type="InterPro" id="IPR027417">
    <property type="entry name" value="P-loop_NTPase"/>
</dbReference>
<evidence type="ECO:0000256" key="13">
    <source>
        <dbReference type="ARBA" id="ARBA00022763"/>
    </source>
</evidence>
<dbReference type="InterPro" id="IPR046931">
    <property type="entry name" value="HTH_61"/>
</dbReference>
<feature type="region of interest" description="Disordered" evidence="28">
    <location>
        <begin position="848"/>
        <end position="871"/>
    </location>
</feature>
<evidence type="ECO:0000256" key="27">
    <source>
        <dbReference type="ARBA" id="ARBA00078930"/>
    </source>
</evidence>
<keyword evidence="12" id="KW-0547">Nucleotide-binding</keyword>
<evidence type="ECO:0000256" key="6">
    <source>
        <dbReference type="ARBA" id="ARBA00012493"/>
    </source>
</evidence>
<dbReference type="Pfam" id="PF00476">
    <property type="entry name" value="DNA_pol_A"/>
    <property type="match status" value="1"/>
</dbReference>
<comment type="subcellular location">
    <subcellularLocation>
        <location evidence="3">Chromosome</location>
    </subcellularLocation>
    <subcellularLocation>
        <location evidence="2">Nucleus</location>
    </subcellularLocation>
</comment>
<reference evidence="31" key="1">
    <citation type="submission" date="2020-10" db="EMBL/GenBank/DDBJ databases">
        <title>Feather gene expression reveals the developmental basis of iridescence in African starlings.</title>
        <authorList>
            <person name="Rubenstein D.R."/>
        </authorList>
    </citation>
    <scope>NUCLEOTIDE SEQUENCE</scope>
    <source>
        <strain evidence="31">SS15</strain>
        <tissue evidence="31">Liver</tissue>
    </source>
</reference>
<dbReference type="EC" id="2.7.7.49" evidence="6"/>
<evidence type="ECO:0000256" key="28">
    <source>
        <dbReference type="SAM" id="MobiDB-lite"/>
    </source>
</evidence>
<comment type="catalytic activity">
    <reaction evidence="23">
        <text>DNA(n) + a 2'-deoxyribonucleoside 5'-triphosphate = DNA(n+1) + diphosphate</text>
        <dbReference type="Rhea" id="RHEA:22508"/>
        <dbReference type="Rhea" id="RHEA-COMP:17339"/>
        <dbReference type="Rhea" id="RHEA-COMP:17340"/>
        <dbReference type="ChEBI" id="CHEBI:33019"/>
        <dbReference type="ChEBI" id="CHEBI:61560"/>
        <dbReference type="ChEBI" id="CHEBI:173112"/>
        <dbReference type="EC" id="2.7.7.49"/>
    </reaction>
</comment>
<dbReference type="GO" id="GO:0005634">
    <property type="term" value="C:nucleus"/>
    <property type="evidence" value="ECO:0007669"/>
    <property type="project" value="UniProtKB-SubCell"/>
</dbReference>
<evidence type="ECO:0000256" key="2">
    <source>
        <dbReference type="ARBA" id="ARBA00004123"/>
    </source>
</evidence>
<keyword evidence="14" id="KW-0378">Hydrolase</keyword>
<comment type="subunit">
    <text evidence="25">Homomultimer; forms homodimers and homotetramers. Interacts with RAD51. Interacts with ORC2 and ORC4. Interacts with RHNO1; interaction takes place during mitosis and promotes POLQ recruitment to DNA damage sites. Interacts (when phosphorylated) with TOPBP1 (via BRCT domains 7 and 8); promoting POLQ recruitment to DNA damage sites.</text>
</comment>
<evidence type="ECO:0000256" key="23">
    <source>
        <dbReference type="ARBA" id="ARBA00048173"/>
    </source>
</evidence>
<dbReference type="GO" id="GO:0005524">
    <property type="term" value="F:ATP binding"/>
    <property type="evidence" value="ECO:0007669"/>
    <property type="project" value="UniProtKB-KW"/>
</dbReference>
<dbReference type="InterPro" id="IPR001650">
    <property type="entry name" value="Helicase_C-like"/>
</dbReference>
<reference evidence="32" key="3">
    <citation type="submission" date="2022-01" db="EMBL/GenBank/DDBJ databases">
        <authorList>
            <person name="Rubenstein D.R."/>
        </authorList>
    </citation>
    <scope>NUCLEOTIDE SEQUENCE</scope>
    <source>
        <strain evidence="32">SS15</strain>
        <tissue evidence="32">Liver</tissue>
    </source>
</reference>
<feature type="domain" description="Helicase C-terminal" evidence="30">
    <location>
        <begin position="269"/>
        <end position="501"/>
    </location>
</feature>
<reference evidence="32 33" key="2">
    <citation type="journal article" date="2021" name="J. Hered.">
        <title>Feather Gene Expression Elucidates the Developmental Basis of Plumage Iridescence in African Starlings.</title>
        <authorList>
            <person name="Rubenstein D.R."/>
            <person name="Corvelo A."/>
            <person name="MacManes M.D."/>
            <person name="Maia R."/>
            <person name="Narzisi G."/>
            <person name="Rousaki A."/>
            <person name="Vandenabeele P."/>
            <person name="Shawkey M.D."/>
            <person name="Solomon J."/>
        </authorList>
    </citation>
    <scope>NUCLEOTIDE SEQUENCE [LARGE SCALE GENOMIC DNA]</scope>
    <source>
        <strain evidence="32">SS15</strain>
    </source>
</reference>
<evidence type="ECO:0000256" key="20">
    <source>
        <dbReference type="ARBA" id="ARBA00023242"/>
    </source>
</evidence>
<comment type="cofactor">
    <cofactor evidence="1">
        <name>Mg(2+)</name>
        <dbReference type="ChEBI" id="CHEBI:18420"/>
    </cofactor>
</comment>
<dbReference type="InterPro" id="IPR048960">
    <property type="entry name" value="POLQ-like_helical"/>
</dbReference>
<dbReference type="SMART" id="SM00482">
    <property type="entry name" value="POLAc"/>
    <property type="match status" value="1"/>
</dbReference>
<evidence type="ECO:0000256" key="26">
    <source>
        <dbReference type="ARBA" id="ARBA00074669"/>
    </source>
</evidence>
<keyword evidence="21" id="KW-0511">Multifunctional enzyme</keyword>
<name>A0A835NNJ9_9PASS</name>
<dbReference type="InterPro" id="IPR012337">
    <property type="entry name" value="RNaseH-like_sf"/>
</dbReference>
<dbReference type="InterPro" id="IPR014001">
    <property type="entry name" value="Helicase_ATP-bd"/>
</dbReference>
<keyword evidence="19" id="KW-0234">DNA repair</keyword>
<evidence type="ECO:0000259" key="30">
    <source>
        <dbReference type="PROSITE" id="PS51194"/>
    </source>
</evidence>
<comment type="caution">
    <text evidence="31">The sequence shown here is derived from an EMBL/GenBank/DDBJ whole genome shotgun (WGS) entry which is preliminary data.</text>
</comment>
<dbReference type="CDD" id="cd18795">
    <property type="entry name" value="SF2_C_Ski2"/>
    <property type="match status" value="1"/>
</dbReference>
<evidence type="ECO:0000256" key="15">
    <source>
        <dbReference type="ARBA" id="ARBA00022806"/>
    </source>
</evidence>
<proteinExistence type="inferred from homology"/>
<dbReference type="Gene3D" id="1.20.1060.10">
    <property type="entry name" value="Taq DNA Polymerase, Chain T, domain 4"/>
    <property type="match status" value="1"/>
</dbReference>
<dbReference type="EMBL" id="JADDUC020000002">
    <property type="protein sequence ID" value="KAI1242231.1"/>
    <property type="molecule type" value="Genomic_DNA"/>
</dbReference>
<evidence type="ECO:0000256" key="16">
    <source>
        <dbReference type="ARBA" id="ARBA00022840"/>
    </source>
</evidence>
<keyword evidence="16" id="KW-0067">ATP-binding</keyword>
<feature type="compositionally biased region" description="Polar residues" evidence="28">
    <location>
        <begin position="1631"/>
        <end position="1644"/>
    </location>
</feature>
<keyword evidence="33" id="KW-1185">Reference proteome</keyword>
<dbReference type="CDD" id="cd18026">
    <property type="entry name" value="DEXHc_POLQ-like"/>
    <property type="match status" value="1"/>
</dbReference>
<dbReference type="PANTHER" id="PTHR10133">
    <property type="entry name" value="DNA POLYMERASE I"/>
    <property type="match status" value="1"/>
</dbReference>
<dbReference type="CDD" id="cd08638">
    <property type="entry name" value="DNA_pol_A_theta"/>
    <property type="match status" value="1"/>
</dbReference>
<dbReference type="FunFam" id="3.30.420.10:FF:000066">
    <property type="entry name" value="DNA polymerase theta"/>
    <property type="match status" value="1"/>
</dbReference>
<dbReference type="GO" id="GO:0003964">
    <property type="term" value="F:RNA-directed DNA polymerase activity"/>
    <property type="evidence" value="ECO:0007669"/>
    <property type="project" value="UniProtKB-EC"/>
</dbReference>
<evidence type="ECO:0000256" key="9">
    <source>
        <dbReference type="ARBA" id="ARBA00022553"/>
    </source>
</evidence>
<dbReference type="InterPro" id="IPR001098">
    <property type="entry name" value="DNA-dir_DNA_pol_A_palm_dom"/>
</dbReference>
<dbReference type="GO" id="GO:0097681">
    <property type="term" value="P:double-strand break repair via alternative nonhomologous end joining"/>
    <property type="evidence" value="ECO:0007669"/>
    <property type="project" value="TreeGrafter"/>
</dbReference>
<comment type="catalytic activity">
    <reaction evidence="22">
        <text>ATP + H2O = ADP + phosphate + H(+)</text>
        <dbReference type="Rhea" id="RHEA:13065"/>
        <dbReference type="ChEBI" id="CHEBI:15377"/>
        <dbReference type="ChEBI" id="CHEBI:15378"/>
        <dbReference type="ChEBI" id="CHEBI:30616"/>
        <dbReference type="ChEBI" id="CHEBI:43474"/>
        <dbReference type="ChEBI" id="CHEBI:456216"/>
        <dbReference type="EC" id="3.6.4.12"/>
    </reaction>
</comment>
<dbReference type="FunFam" id="1.10.3380.20:FF:000001">
    <property type="entry name" value="DNA polymerase theta"/>
    <property type="match status" value="1"/>
</dbReference>
<dbReference type="SMART" id="SM00487">
    <property type="entry name" value="DEXDc"/>
    <property type="match status" value="1"/>
</dbReference>
<evidence type="ECO:0000256" key="19">
    <source>
        <dbReference type="ARBA" id="ARBA00023204"/>
    </source>
</evidence>
<dbReference type="InterPro" id="IPR019760">
    <property type="entry name" value="DNA-dir_DNA_pol_A_CS"/>
</dbReference>
<dbReference type="Pfam" id="PF21099">
    <property type="entry name" value="POLQ_helical"/>
    <property type="match status" value="1"/>
</dbReference>
<dbReference type="Gene3D" id="1.10.3380.20">
    <property type="match status" value="1"/>
</dbReference>
<evidence type="ECO:0000256" key="17">
    <source>
        <dbReference type="ARBA" id="ARBA00022932"/>
    </source>
</evidence>
<dbReference type="Pfam" id="PF00271">
    <property type="entry name" value="Helicase_C"/>
    <property type="match status" value="1"/>
</dbReference>
<sequence>MWQYQQVIVPEDQADKLLLASWGLPKAVLEKYHSLGVVQMFEWQAECLMLGQVLEGKNLVYSAPTSAGKTLVAELLILKRVLETRKKALFILPFVSVAKEKKCYLQALFQEVDVRVEGYMGSMAPAGHFSALDVAVCTIEKANGLINRLIEENKMDSLGVVVVDELHMLGDSHRGYLLELLLTKVRYVTERVAKKHTKSTSPGFDGIQIVGMSATLPNLGLLASWLDAELYCTDFRPVPLKEWVKIGSNIYDSSMNLVREFQPKLQLKGDEDHIVSLCYETVCGGHSVLLFCPSKNWCEKLADMIAREFYHLQQTESSTKNSALAPVVVDREGIDEVLDQLKRSISGLDSVLQRTLPWGVAFHHAGLTFDERDIIEGAFRQGLIRVLAATSTLSSGVNLPARRIIIRTPTFGGRLLDILTYKQMAGRAGRKGIDTEGESILVCKPSERSKGAALLQGSLKPVCSCLLRREGEGVASSMKRAILEIIVGGVANTPEDVQTYASCTLLASSLKESKWENGKGQDKAQAGPIEACVAWLLENEFIQVVDSGNDVKAKVYHPTHLGSATLSSSLSPTEAMEIFADLQRAMKSFVLENDLHIVYLVTPLYEEWTTIDWYQFFCLWEKLPASMKRVAELVGIEEGFLARSVKGKITAKTEKQHRQMAIHKRFFTSLALLDLISEVPLQDMTEKYSCSRGMITVFCNRLGWHNMELLLSQFQSRLTFGVHRELCDLVRVSLLNAQRARTLYSAGFVTVADLAKASPDDVAAALKNSVPFKSVRRAVDEDEESAEERRAVRSIWMAGMKGLTEREAASVIVEEARRLLQQDLALLGVQWNPESFLKTDISSVISSESELEDRLHGSDGEESAESSRVSKKKGCRVQHCNGFGSPIGNLSNIKKGYKRRLSSSTESSVFESKILGRKQARAEEGMGDLVYSARKRPNVCRGNENIEEIFLVKTKTDSRTAVQEHLTEQGKTPTLRAESSASRLFKSTDTHLNQTRNKNTFSKLQESLLEDSNKLSIDIQKLPVFHTTISTDNFVSNQNNKEFMETDSVTCKVSSSVQMGEVKIGKKDKMEGLFTEPTSTNEGMLKGRAGFQAPVMLNGSPHTSVQIHSIVGSRVIPARTQRTDKTYDEQNKRNKTQTDVNCAEVRIDKHFYPGEEKTCNIQIQNGGKNGNEKPSGILLQAGTLQSGNSHPKDFLKGSLVKSRGVCNADGVQNGPASHLFSDSRVFEDSIQLDTQTEMIIKQEGAAGITGQQEIQGLELATIPQQEISEKLSSLWTENDTDKRLATTVRKLSFPSLITTNNITENTTQHCSNKVLESGGLNLQPVVKKIELAPCLKESDFSVTDSQLHSFLQDYQTQNSVEGESVSEDLNKATCHFGREHIVQVECQSVPETSLNMSDSLLFDDSFSNVSDVSAVHIMEGDGKDPVALLSPDGVLQNPRPVENKFDVSDNQKEHENPAQCNNVSLASLVVIAEVLDLGNSLSFLKDVPSTFQGQSGLRNSVICNNDPRPKDLVGDQGEKLQRSHPALEKNPHPAMWTGCSFELSPGLQDVLDKWPSLSGIEPVSASSSLKGELVAPIVSQEPDPVFESDCCEPEPLPTCQESKSSFKVKENKMENLDLQKTDGITLQLKGSNRTSCPASDSNNGFIPPTPPKELLPKSSVSLPVKSARKGQVACKNEGQTIQLQWNSEGNAEQQVKTFQVNLGCLYPTEIDEIKDNSTIDQGFSLQLSQDVFPFVPLSAESFTIIDVASDKALFQTFFAEWKEKSRFSISVACERTKCLLSPKSTIGGKFKKVSSPQWMQVKDDGFPVQGCEDILVVGLAVCWGGKDAYYISLQQIQDQTEISLSLAPPPLDQSLSVTERLNHLQLYLQKKPKKHRSLIMYDFIQHYKTLLMACGISLEGSFEDPKVACWLLDSGSKEHTLHNMVTNFLPSELPLLEGVGTGQGMQSLGLSASRDHSGRYRAAIESVLIFNIMEQLHKELQKENLTDVFSKVEMPTHYCLALLELNGIGFSTTAYETQKQVMQAKLSQIETKAYQLAGHSFSLTSPDDIAEVLFLELKLPQNGDVKVQGKKKTLGYTRRATAKGNRVRLSKQFSTTKDVLEKLKTLHPLPGLILEWRRINNAITKVVFPLQREKRLNSALGMERIYPISQTHTATGRVTFTEPNIQNVPRDFEIEMPTVVEESPPSQARGNVNSSAALGVRCRKHSSILPNGLKGQAANRSEERRIPFSVSLRHAFVPFPVGWNIGVIYAIMLSDNFLTSGGLILAADYSQLELRILAHLSCDCRLIQALNGGTDVFKSIAAEWKMIDPKAVGDRTRQQAKQICYGIIYGIGAKSLGEQMGIDENEAANYIESFKSRYTGVQKFLRETVQSCRRDGFVQTILGRRRYLPAIKDPNPYSKAHAERQAVNTTVQGSAADIVKTATVNIQRRLEAFSSVIKSHGHLESSFPRVKTGMLLRRRNAGMLHPIRGGFFILQLHDELLYEVAEDDVIQVAQIVKHEMENAIKLSVKLNVRVKIGPSWGDLQDLEL</sequence>
<dbReference type="GO" id="GO:0003678">
    <property type="term" value="F:DNA helicase activity"/>
    <property type="evidence" value="ECO:0007669"/>
    <property type="project" value="UniProtKB-EC"/>
</dbReference>
<dbReference type="InterPro" id="IPR036397">
    <property type="entry name" value="RNaseH_sf"/>
</dbReference>
<dbReference type="Gene3D" id="3.30.70.370">
    <property type="match status" value="1"/>
</dbReference>
<dbReference type="Pfam" id="PF00270">
    <property type="entry name" value="DEAD"/>
    <property type="match status" value="1"/>
</dbReference>
<dbReference type="EC" id="3.6.4.12" evidence="7"/>
<keyword evidence="13" id="KW-0227">DNA damage</keyword>
<dbReference type="GO" id="GO:0016787">
    <property type="term" value="F:hydrolase activity"/>
    <property type="evidence" value="ECO:0007669"/>
    <property type="project" value="UniProtKB-KW"/>
</dbReference>